<sequence length="72" mass="7702">MNRKPAAISLSQHSCLTAAPSPAQDIIVLNPAAPKAWPTLHTGQAITYELELGTDGEWYATNIEIVEGSNLN</sequence>
<accession>A0A6M0CQM4</accession>
<dbReference type="AlphaFoldDB" id="A0A6B3NHG3"/>
<gene>
    <name evidence="1" type="ORF">G3435_07235</name>
    <name evidence="2" type="ORF">G3436_01155</name>
</gene>
<evidence type="ECO:0000313" key="2">
    <source>
        <dbReference type="EMBL" id="NER62762.1"/>
    </source>
</evidence>
<organism evidence="2 4">
    <name type="scientific">Pseudomonas brassicae</name>
    <dbReference type="NCBI Taxonomy" id="2708063"/>
    <lineage>
        <taxon>Bacteria</taxon>
        <taxon>Pseudomonadati</taxon>
        <taxon>Pseudomonadota</taxon>
        <taxon>Gammaproteobacteria</taxon>
        <taxon>Pseudomonadales</taxon>
        <taxon>Pseudomonadaceae</taxon>
        <taxon>Pseudomonas</taxon>
    </lineage>
</organism>
<dbReference type="Proteomes" id="UP000482634">
    <property type="component" value="Unassembled WGS sequence"/>
</dbReference>
<reference evidence="3 4" key="1">
    <citation type="submission" date="2020-02" db="EMBL/GenBank/DDBJ databases">
        <title>Broccoli isolated Pseudomonas sp.</title>
        <authorList>
            <person name="Fujikawa T."/>
            <person name="Sawada H."/>
        </authorList>
    </citation>
    <scope>NUCLEOTIDE SEQUENCE [LARGE SCALE GENOMIC DNA]</scope>
    <source>
        <strain evidence="2 4">MAFF212427</strain>
        <strain evidence="1 3">MAFF212428</strain>
    </source>
</reference>
<keyword evidence="4" id="KW-1185">Reference proteome</keyword>
<evidence type="ECO:0000313" key="1">
    <source>
        <dbReference type="EMBL" id="NER59831.1"/>
    </source>
</evidence>
<dbReference type="EMBL" id="JAAHBU010000011">
    <property type="protein sequence ID" value="NER62762.1"/>
    <property type="molecule type" value="Genomic_DNA"/>
</dbReference>
<protein>
    <submittedName>
        <fullName evidence="2">Cold shock domain-containing protein</fullName>
    </submittedName>
</protein>
<proteinExistence type="predicted"/>
<evidence type="ECO:0000313" key="3">
    <source>
        <dbReference type="Proteomes" id="UP000480410"/>
    </source>
</evidence>
<dbReference type="RefSeq" id="WP_163940492.1">
    <property type="nucleotide sequence ID" value="NZ_JAAHBU010000011.1"/>
</dbReference>
<accession>A0A6B3NHG3</accession>
<evidence type="ECO:0000313" key="4">
    <source>
        <dbReference type="Proteomes" id="UP000482634"/>
    </source>
</evidence>
<name>A0A6B3NHG3_9PSED</name>
<comment type="caution">
    <text evidence="2">The sequence shown here is derived from an EMBL/GenBank/DDBJ whole genome shotgun (WGS) entry which is preliminary data.</text>
</comment>
<dbReference type="Proteomes" id="UP000480410">
    <property type="component" value="Unassembled WGS sequence"/>
</dbReference>
<dbReference type="EMBL" id="JAAHBV010000130">
    <property type="protein sequence ID" value="NER59831.1"/>
    <property type="molecule type" value="Genomic_DNA"/>
</dbReference>